<dbReference type="GO" id="GO:0060090">
    <property type="term" value="F:molecular adaptor activity"/>
    <property type="evidence" value="ECO:0007669"/>
    <property type="project" value="TreeGrafter"/>
</dbReference>
<reference evidence="8 9" key="1">
    <citation type="submission" date="2021-06" db="EMBL/GenBank/DDBJ databases">
        <title>Chromosome-level genome assembly of the red-tail catfish (Hemibagrus wyckioides).</title>
        <authorList>
            <person name="Shao F."/>
        </authorList>
    </citation>
    <scope>NUCLEOTIDE SEQUENCE [LARGE SCALE GENOMIC DNA]</scope>
    <source>
        <strain evidence="8">EC202008001</strain>
        <tissue evidence="8">Blood</tissue>
    </source>
</reference>
<evidence type="ECO:0000256" key="4">
    <source>
        <dbReference type="PROSITE-ProRule" id="PRU00069"/>
    </source>
</evidence>
<dbReference type="PRINTS" id="PR01301">
    <property type="entry name" value="RGSPROTEIN"/>
</dbReference>
<comment type="caution">
    <text evidence="8">The sequence shown here is derived from an EMBL/GenBank/DDBJ whole genome shotgun (WGS) entry which is preliminary data.</text>
</comment>
<dbReference type="InterPro" id="IPR001158">
    <property type="entry name" value="DIX"/>
</dbReference>
<dbReference type="PROSITE" id="PS50132">
    <property type="entry name" value="RGS"/>
    <property type="match status" value="1"/>
</dbReference>
<dbReference type="OrthoDB" id="10007451at2759"/>
<dbReference type="InterPro" id="IPR036305">
    <property type="entry name" value="RGS_sf"/>
</dbReference>
<dbReference type="SUPFAM" id="SSF54236">
    <property type="entry name" value="Ubiquitin-like"/>
    <property type="match status" value="1"/>
</dbReference>
<evidence type="ECO:0000313" key="8">
    <source>
        <dbReference type="EMBL" id="KAG7316191.1"/>
    </source>
</evidence>
<dbReference type="Proteomes" id="UP000824219">
    <property type="component" value="Linkage Group LG26"/>
</dbReference>
<dbReference type="GO" id="GO:0048468">
    <property type="term" value="P:cell development"/>
    <property type="evidence" value="ECO:0007669"/>
    <property type="project" value="TreeGrafter"/>
</dbReference>
<evidence type="ECO:0000256" key="2">
    <source>
        <dbReference type="ARBA" id="ARBA00022490"/>
    </source>
</evidence>
<proteinExistence type="predicted"/>
<dbReference type="InterPro" id="IPR038207">
    <property type="entry name" value="DIX_dom_sf"/>
</dbReference>
<feature type="domain" description="RGS" evidence="6">
    <location>
        <begin position="59"/>
        <end position="187"/>
    </location>
</feature>
<dbReference type="GO" id="GO:0090090">
    <property type="term" value="P:negative regulation of canonical Wnt signaling pathway"/>
    <property type="evidence" value="ECO:0007669"/>
    <property type="project" value="InterPro"/>
</dbReference>
<dbReference type="InterPro" id="IPR044926">
    <property type="entry name" value="RGS_subdomain_2"/>
</dbReference>
<dbReference type="SUPFAM" id="SSF48097">
    <property type="entry name" value="Regulator of G-protein signaling, RGS"/>
    <property type="match status" value="1"/>
</dbReference>
<dbReference type="GO" id="GO:0005886">
    <property type="term" value="C:plasma membrane"/>
    <property type="evidence" value="ECO:0007669"/>
    <property type="project" value="TreeGrafter"/>
</dbReference>
<sequence length="525" mass="59285">MTRRAPRCHGDAVSHFGQGVLRPPVLGEENVKSEAVRPESYEPEGRASSDHAHPSWAESLNGLLDDQDGISLFRDFLAQEGRADLIDFWLACSGFQLASSAPLSCSTDVSNKRRVKLAKAIYRKYIITAGTVAKKLNPATKSFIQQRVGHSPLDTALFQQAKQEVQEVMELEVYPSFLKSHVFLKYTEEICTQNHTWELNGHKQETGNDQKELINSEQQTNCRQEVNSQVQEPKRGTEGVPRFFPELIEKREWAESEIANHSRPEDWEAGYKLKHRTILGGVKADAHKTSLFHKPHIHRIPKDVHAEPHKFAADLISRLELVQRERETWRRVEEHLHPISTQQENDDAEVSTVSALCSSHLVPAHHGSSHSVVQLCDTHENPPEIILNQSGQSMLKTPGWSSATTHTHTHTCPQNIDTWCYSDRAGTNQSEALAHSSRRKCVCESVTVAYYFCGEPIPYRTTAKGGVVTLGHFRELLTKKGAYRFFFKKASDEFDCGVVYEEVCEDDTVLPVFEGRIIGKVDKIY</sequence>
<dbReference type="GO" id="GO:0032436">
    <property type="term" value="P:positive regulation of proteasomal ubiquitin-dependent protein catabolic process"/>
    <property type="evidence" value="ECO:0007669"/>
    <property type="project" value="TreeGrafter"/>
</dbReference>
<dbReference type="PANTHER" id="PTHR46102">
    <property type="entry name" value="AXIN"/>
    <property type="match status" value="1"/>
</dbReference>
<feature type="region of interest" description="Disordered" evidence="5">
    <location>
        <begin position="27"/>
        <end position="53"/>
    </location>
</feature>
<dbReference type="InterPro" id="IPR016137">
    <property type="entry name" value="RGS"/>
</dbReference>
<dbReference type="AlphaFoldDB" id="A0A9D3S9C4"/>
<dbReference type="Gene3D" id="1.10.196.10">
    <property type="match status" value="1"/>
</dbReference>
<comment type="subcellular location">
    <subcellularLocation>
        <location evidence="1">Cytoplasm</location>
    </subcellularLocation>
</comment>
<gene>
    <name evidence="8" type="ORF">KOW79_021057</name>
</gene>
<dbReference type="GO" id="GO:0070411">
    <property type="term" value="F:I-SMAD binding"/>
    <property type="evidence" value="ECO:0007669"/>
    <property type="project" value="TreeGrafter"/>
</dbReference>
<keyword evidence="3 4" id="KW-0879">Wnt signaling pathway</keyword>
<evidence type="ECO:0000313" key="9">
    <source>
        <dbReference type="Proteomes" id="UP000824219"/>
    </source>
</evidence>
<dbReference type="InterPro" id="IPR029071">
    <property type="entry name" value="Ubiquitin-like_domsf"/>
</dbReference>
<dbReference type="Gene3D" id="1.10.167.10">
    <property type="entry name" value="Regulator of G-protein Signalling 4, domain 2"/>
    <property type="match status" value="1"/>
</dbReference>
<accession>A0A9D3S9C4</accession>
<name>A0A9D3S9C4_9TELE</name>
<dbReference type="GO" id="GO:0042802">
    <property type="term" value="F:identical protein binding"/>
    <property type="evidence" value="ECO:0007669"/>
    <property type="project" value="TreeGrafter"/>
</dbReference>
<keyword evidence="2" id="KW-0963">Cytoplasm</keyword>
<dbReference type="SMART" id="SM00315">
    <property type="entry name" value="RGS"/>
    <property type="match status" value="1"/>
</dbReference>
<dbReference type="GO" id="GO:0019901">
    <property type="term" value="F:protein kinase binding"/>
    <property type="evidence" value="ECO:0007669"/>
    <property type="project" value="TreeGrafter"/>
</dbReference>
<organism evidence="8 9">
    <name type="scientific">Hemibagrus wyckioides</name>
    <dbReference type="NCBI Taxonomy" id="337641"/>
    <lineage>
        <taxon>Eukaryota</taxon>
        <taxon>Metazoa</taxon>
        <taxon>Chordata</taxon>
        <taxon>Craniata</taxon>
        <taxon>Vertebrata</taxon>
        <taxon>Euteleostomi</taxon>
        <taxon>Actinopterygii</taxon>
        <taxon>Neopterygii</taxon>
        <taxon>Teleostei</taxon>
        <taxon>Ostariophysi</taxon>
        <taxon>Siluriformes</taxon>
        <taxon>Bagridae</taxon>
        <taxon>Hemibagrus</taxon>
    </lineage>
</organism>
<dbReference type="GO" id="GO:0031625">
    <property type="term" value="F:ubiquitin protein ligase binding"/>
    <property type="evidence" value="ECO:0007669"/>
    <property type="project" value="TreeGrafter"/>
</dbReference>
<dbReference type="SMART" id="SM00021">
    <property type="entry name" value="DAX"/>
    <property type="match status" value="1"/>
</dbReference>
<dbReference type="GO" id="GO:0005737">
    <property type="term" value="C:cytoplasm"/>
    <property type="evidence" value="ECO:0007669"/>
    <property type="project" value="UniProtKB-SubCell"/>
</dbReference>
<dbReference type="PROSITE" id="PS50841">
    <property type="entry name" value="DIX"/>
    <property type="match status" value="1"/>
</dbReference>
<dbReference type="Pfam" id="PF00615">
    <property type="entry name" value="RGS"/>
    <property type="match status" value="1"/>
</dbReference>
<dbReference type="GO" id="GO:0005634">
    <property type="term" value="C:nucleus"/>
    <property type="evidence" value="ECO:0007669"/>
    <property type="project" value="TreeGrafter"/>
</dbReference>
<dbReference type="FunFam" id="2.40.240.130:FF:000002">
    <property type="entry name" value="Axin 1"/>
    <property type="match status" value="1"/>
</dbReference>
<protein>
    <recommendedName>
        <fullName evidence="10">Axin-1</fullName>
    </recommendedName>
</protein>
<evidence type="ECO:0000256" key="3">
    <source>
        <dbReference type="ARBA" id="ARBA00022687"/>
    </source>
</evidence>
<dbReference type="GO" id="GO:0030877">
    <property type="term" value="C:beta-catenin destruction complex"/>
    <property type="evidence" value="ECO:0007669"/>
    <property type="project" value="TreeGrafter"/>
</dbReference>
<evidence type="ECO:0000256" key="1">
    <source>
        <dbReference type="ARBA" id="ARBA00004496"/>
    </source>
</evidence>
<feature type="domain" description="DIX" evidence="7">
    <location>
        <begin position="443"/>
        <end position="525"/>
    </location>
</feature>
<dbReference type="InterPro" id="IPR043581">
    <property type="entry name" value="Axin-like"/>
</dbReference>
<evidence type="ECO:0008006" key="10">
    <source>
        <dbReference type="Google" id="ProtNLM"/>
    </source>
</evidence>
<evidence type="ECO:0000259" key="7">
    <source>
        <dbReference type="PROSITE" id="PS50841"/>
    </source>
</evidence>
<feature type="compositionally biased region" description="Basic and acidic residues" evidence="5">
    <location>
        <begin position="29"/>
        <end position="53"/>
    </location>
</feature>
<dbReference type="GO" id="GO:0008013">
    <property type="term" value="F:beta-catenin binding"/>
    <property type="evidence" value="ECO:0007669"/>
    <property type="project" value="TreeGrafter"/>
</dbReference>
<evidence type="ECO:0000256" key="5">
    <source>
        <dbReference type="SAM" id="MobiDB-lite"/>
    </source>
</evidence>
<keyword evidence="9" id="KW-1185">Reference proteome</keyword>
<evidence type="ECO:0000259" key="6">
    <source>
        <dbReference type="PROSITE" id="PS50132"/>
    </source>
</evidence>
<dbReference type="Pfam" id="PF00778">
    <property type="entry name" value="DIX"/>
    <property type="match status" value="1"/>
</dbReference>
<dbReference type="EMBL" id="JAHKSW010000026">
    <property type="protein sequence ID" value="KAG7316191.1"/>
    <property type="molecule type" value="Genomic_DNA"/>
</dbReference>
<dbReference type="GO" id="GO:0016055">
    <property type="term" value="P:Wnt signaling pathway"/>
    <property type="evidence" value="ECO:0007669"/>
    <property type="project" value="UniProtKB-KW"/>
</dbReference>
<dbReference type="PANTHER" id="PTHR46102:SF2">
    <property type="entry name" value="AXIN"/>
    <property type="match status" value="1"/>
</dbReference>
<dbReference type="InterPro" id="IPR024066">
    <property type="entry name" value="RGS_subdom1/3"/>
</dbReference>
<dbReference type="Gene3D" id="2.40.240.130">
    <property type="match status" value="1"/>
</dbReference>